<proteinExistence type="inferred from homology"/>
<dbReference type="Pfam" id="PF04908">
    <property type="entry name" value="SH3BGR"/>
    <property type="match status" value="1"/>
</dbReference>
<feature type="region of interest" description="Disordered" evidence="2">
    <location>
        <begin position="173"/>
        <end position="306"/>
    </location>
</feature>
<dbReference type="InParanoid" id="A0A2J6T0Y6"/>
<dbReference type="STRING" id="1095630.A0A2J6T0Y6"/>
<evidence type="ECO:0000256" key="2">
    <source>
        <dbReference type="SAM" id="MobiDB-lite"/>
    </source>
</evidence>
<dbReference type="OrthoDB" id="9932926at2759"/>
<evidence type="ECO:0000256" key="1">
    <source>
        <dbReference type="ARBA" id="ARBA00007764"/>
    </source>
</evidence>
<evidence type="ECO:0000313" key="4">
    <source>
        <dbReference type="Proteomes" id="UP000235371"/>
    </source>
</evidence>
<name>A0A2J6T0Y6_9HELO</name>
<dbReference type="GO" id="GO:0005737">
    <property type="term" value="C:cytoplasm"/>
    <property type="evidence" value="ECO:0007669"/>
    <property type="project" value="TreeGrafter"/>
</dbReference>
<dbReference type="Proteomes" id="UP000235371">
    <property type="component" value="Unassembled WGS sequence"/>
</dbReference>
<dbReference type="AlphaFoldDB" id="A0A2J6T0Y6"/>
<organism evidence="3 4">
    <name type="scientific">Hyaloscypha bicolor E</name>
    <dbReference type="NCBI Taxonomy" id="1095630"/>
    <lineage>
        <taxon>Eukaryota</taxon>
        <taxon>Fungi</taxon>
        <taxon>Dikarya</taxon>
        <taxon>Ascomycota</taxon>
        <taxon>Pezizomycotina</taxon>
        <taxon>Leotiomycetes</taxon>
        <taxon>Helotiales</taxon>
        <taxon>Hyaloscyphaceae</taxon>
        <taxon>Hyaloscypha</taxon>
        <taxon>Hyaloscypha bicolor</taxon>
    </lineage>
</organism>
<gene>
    <name evidence="3" type="ORF">K444DRAFT_666192</name>
</gene>
<dbReference type="EMBL" id="KZ613848">
    <property type="protein sequence ID" value="PMD56603.1"/>
    <property type="molecule type" value="Genomic_DNA"/>
</dbReference>
<accession>A0A2J6T0Y6</accession>
<dbReference type="InterPro" id="IPR006993">
    <property type="entry name" value="Glut_rich_SH3-bd"/>
</dbReference>
<feature type="region of interest" description="Disordered" evidence="2">
    <location>
        <begin position="113"/>
        <end position="155"/>
    </location>
</feature>
<dbReference type="PANTHER" id="PTHR12232:SF0">
    <property type="entry name" value="THIOREDOXIN DOMAIN-CONTAINING PROTEIN"/>
    <property type="match status" value="1"/>
</dbReference>
<keyword evidence="4" id="KW-1185">Reference proteome</keyword>
<evidence type="ECO:0008006" key="5">
    <source>
        <dbReference type="Google" id="ProtNLM"/>
    </source>
</evidence>
<sequence>MAEATPPKSYSSDPVLYLYTSLTSGSSHIVTATSRMETILKANRIPFRALDIATDEKARMLWGRRAGKDESGRARKIPGLVQMGLVVGDLVEVEEWNEYGELKQHIKIVPIPGTPSGSAAPTPTTTPSKAPVAKENIKPTPTAEPSKLSQPVEQVTAQMSSFSLAMKQVGQEAAQKAKDGKKKATEALEGVGQADPAEASKKSAVIPPPLAVLNPPHNAPSNTVLQSPTSSAWRSAPSKSFHTPKSSLSKLEPMQSPTSTAWKPSDTDGPVLTHRGSSISMASDEEIKQVEEDEKIVEEDEDAVED</sequence>
<dbReference type="InterPro" id="IPR036249">
    <property type="entry name" value="Thioredoxin-like_sf"/>
</dbReference>
<comment type="similarity">
    <text evidence="1">Belongs to the SH3BGR family.</text>
</comment>
<feature type="compositionally biased region" description="Acidic residues" evidence="2">
    <location>
        <begin position="291"/>
        <end position="306"/>
    </location>
</feature>
<evidence type="ECO:0000313" key="3">
    <source>
        <dbReference type="EMBL" id="PMD56603.1"/>
    </source>
</evidence>
<dbReference type="SUPFAM" id="SSF52833">
    <property type="entry name" value="Thioredoxin-like"/>
    <property type="match status" value="1"/>
</dbReference>
<feature type="compositionally biased region" description="Basic and acidic residues" evidence="2">
    <location>
        <begin position="175"/>
        <end position="186"/>
    </location>
</feature>
<dbReference type="GeneID" id="36595236"/>
<dbReference type="InterPro" id="IPR051033">
    <property type="entry name" value="SH3BGR"/>
</dbReference>
<dbReference type="RefSeq" id="XP_024733507.1">
    <property type="nucleotide sequence ID" value="XM_024887160.1"/>
</dbReference>
<reference evidence="3 4" key="1">
    <citation type="submission" date="2016-04" db="EMBL/GenBank/DDBJ databases">
        <title>A degradative enzymes factory behind the ericoid mycorrhizal symbiosis.</title>
        <authorList>
            <consortium name="DOE Joint Genome Institute"/>
            <person name="Martino E."/>
            <person name="Morin E."/>
            <person name="Grelet G."/>
            <person name="Kuo A."/>
            <person name="Kohler A."/>
            <person name="Daghino S."/>
            <person name="Barry K."/>
            <person name="Choi C."/>
            <person name="Cichocki N."/>
            <person name="Clum A."/>
            <person name="Copeland A."/>
            <person name="Hainaut M."/>
            <person name="Haridas S."/>
            <person name="Labutti K."/>
            <person name="Lindquist E."/>
            <person name="Lipzen A."/>
            <person name="Khouja H.-R."/>
            <person name="Murat C."/>
            <person name="Ohm R."/>
            <person name="Olson A."/>
            <person name="Spatafora J."/>
            <person name="Veneault-Fourrey C."/>
            <person name="Henrissat B."/>
            <person name="Grigoriev I."/>
            <person name="Martin F."/>
            <person name="Perotto S."/>
        </authorList>
    </citation>
    <scope>NUCLEOTIDE SEQUENCE [LARGE SCALE GENOMIC DNA]</scope>
    <source>
        <strain evidence="3 4">E</strain>
    </source>
</reference>
<dbReference type="Gene3D" id="3.40.30.10">
    <property type="entry name" value="Glutaredoxin"/>
    <property type="match status" value="1"/>
</dbReference>
<feature type="compositionally biased region" description="Polar residues" evidence="2">
    <location>
        <begin position="219"/>
        <end position="262"/>
    </location>
</feature>
<feature type="compositionally biased region" description="Low complexity" evidence="2">
    <location>
        <begin position="114"/>
        <end position="128"/>
    </location>
</feature>
<protein>
    <recommendedName>
        <fullName evidence="5">Cylicin I</fullName>
    </recommendedName>
</protein>
<dbReference type="PANTHER" id="PTHR12232">
    <property type="entry name" value="SH3 DOMAIN-BINDING GLUTAMIC ACID-RICH-LIKE PROTEIN"/>
    <property type="match status" value="1"/>
</dbReference>